<feature type="compositionally biased region" description="Polar residues" evidence="1">
    <location>
        <begin position="404"/>
        <end position="418"/>
    </location>
</feature>
<feature type="compositionally biased region" description="Polar residues" evidence="1">
    <location>
        <begin position="373"/>
        <end position="395"/>
    </location>
</feature>
<comment type="caution">
    <text evidence="2">The sequence shown here is derived from an EMBL/GenBank/DDBJ whole genome shotgun (WGS) entry which is preliminary data.</text>
</comment>
<feature type="region of interest" description="Disordered" evidence="1">
    <location>
        <begin position="320"/>
        <end position="434"/>
    </location>
</feature>
<dbReference type="OrthoDB" id="3054036at2759"/>
<evidence type="ECO:0000256" key="1">
    <source>
        <dbReference type="SAM" id="MobiDB-lite"/>
    </source>
</evidence>
<accession>A0A409WBY6</accession>
<organism evidence="2 3">
    <name type="scientific">Gymnopilus dilepis</name>
    <dbReference type="NCBI Taxonomy" id="231916"/>
    <lineage>
        <taxon>Eukaryota</taxon>
        <taxon>Fungi</taxon>
        <taxon>Dikarya</taxon>
        <taxon>Basidiomycota</taxon>
        <taxon>Agaricomycotina</taxon>
        <taxon>Agaricomycetes</taxon>
        <taxon>Agaricomycetidae</taxon>
        <taxon>Agaricales</taxon>
        <taxon>Agaricineae</taxon>
        <taxon>Hymenogastraceae</taxon>
        <taxon>Gymnopilus</taxon>
    </lineage>
</organism>
<gene>
    <name evidence="2" type="ORF">CVT26_004584</name>
</gene>
<dbReference type="EMBL" id="NHYE01005199">
    <property type="protein sequence ID" value="PPQ76065.1"/>
    <property type="molecule type" value="Genomic_DNA"/>
</dbReference>
<dbReference type="InParanoid" id="A0A409WBY6"/>
<name>A0A409WBY6_9AGAR</name>
<keyword evidence="3" id="KW-1185">Reference proteome</keyword>
<proteinExistence type="predicted"/>
<dbReference type="STRING" id="231916.A0A409WBY6"/>
<reference evidence="2 3" key="1">
    <citation type="journal article" date="2018" name="Evol. Lett.">
        <title>Horizontal gene cluster transfer increased hallucinogenic mushroom diversity.</title>
        <authorList>
            <person name="Reynolds H.T."/>
            <person name="Vijayakumar V."/>
            <person name="Gluck-Thaler E."/>
            <person name="Korotkin H.B."/>
            <person name="Matheny P.B."/>
            <person name="Slot J.C."/>
        </authorList>
    </citation>
    <scope>NUCLEOTIDE SEQUENCE [LARGE SCALE GENOMIC DNA]</scope>
    <source>
        <strain evidence="2 3">SRW20</strain>
    </source>
</reference>
<feature type="compositionally biased region" description="Low complexity" evidence="1">
    <location>
        <begin position="329"/>
        <end position="342"/>
    </location>
</feature>
<evidence type="ECO:0000313" key="2">
    <source>
        <dbReference type="EMBL" id="PPQ76065.1"/>
    </source>
</evidence>
<sequence length="636" mass="68479">MGKQWTTPEQRVWLKERIPKYQEAQKKCTVSRFHMSTQAEWFEIYPQRKICFPEKGENDTLTTEEQAILDRAEEARKTQLVHWFEWNANPVRRAETRDGSLFLKALGLNKSQMEKPTERQPQRVKAYQKLFKDKIKKAVDAEAARRGVKTQKEILGLRRSLTGTMMEAEPQEVQERIDKYIQDWKDKREKAAQEKPEDWVPTADELQSAVLALPSIMAAALKAMSDATGWVIYAVAAGPHGLDDGNIWMQDLYVGPKSTPEVRAARVVKKAGEGTQEEGSPVGVRIPAPSEVNGTTASPSPADVSLTPVSNPVASEVEAGYTNADGPTADASPSADASSSADCVERSRADEVHSDDEDDPLASFVAQLRGRAKQSSDSGSSKALPSAPTAESSNLGAVGLFNITRGSAKNKTPHSDQPQGEPKNNAGDVTNDAQGDQQADIAPTQAGSLELTPAIPAYIRLSTPEPGAPSEPIEFAFARAGWEFRNTGPISSSPVTNVGPVSSNPTISTEATASNVLPPSCIDPALLVIPKEPTHVPGTPDYTISGARLASSEAPTQPTRTAWDGEIARRTVPFDAILLLIAVDGNEDEGIPPSISAGGNICENGTIIVMGACIGGVHDEAHAAGQRRRSAHIRRP</sequence>
<dbReference type="AlphaFoldDB" id="A0A409WBY6"/>
<feature type="compositionally biased region" description="Basic and acidic residues" evidence="1">
    <location>
        <begin position="343"/>
        <end position="352"/>
    </location>
</feature>
<evidence type="ECO:0000313" key="3">
    <source>
        <dbReference type="Proteomes" id="UP000284706"/>
    </source>
</evidence>
<dbReference type="Proteomes" id="UP000284706">
    <property type="component" value="Unassembled WGS sequence"/>
</dbReference>
<feature type="region of interest" description="Disordered" evidence="1">
    <location>
        <begin position="266"/>
        <end position="308"/>
    </location>
</feature>
<protein>
    <submittedName>
        <fullName evidence="2">Uncharacterized protein</fullName>
    </submittedName>
</protein>